<dbReference type="NCBIfam" id="TIGR01131">
    <property type="entry name" value="ATP_synt_6_or_A"/>
    <property type="match status" value="1"/>
</dbReference>
<evidence type="ECO:0000256" key="8">
    <source>
        <dbReference type="ARBA" id="ARBA00023065"/>
    </source>
</evidence>
<dbReference type="PRINTS" id="PR00123">
    <property type="entry name" value="ATPASEA"/>
</dbReference>
<name>A0ABQ1QJ14_9ACTN</name>
<dbReference type="PROSITE" id="PS00449">
    <property type="entry name" value="ATPASE_A"/>
    <property type="match status" value="1"/>
</dbReference>
<dbReference type="CDD" id="cd00310">
    <property type="entry name" value="ATP-synt_Fo_a_6"/>
    <property type="match status" value="1"/>
</dbReference>
<evidence type="ECO:0000256" key="10">
    <source>
        <dbReference type="ARBA" id="ARBA00023310"/>
    </source>
</evidence>
<dbReference type="RefSeq" id="WP_229721679.1">
    <property type="nucleotide sequence ID" value="NZ_BMCK01000005.1"/>
</dbReference>
<keyword evidence="10 11" id="KW-0066">ATP synthesis</keyword>
<keyword evidence="5 11" id="KW-0812">Transmembrane</keyword>
<dbReference type="InterPro" id="IPR000568">
    <property type="entry name" value="ATP_synth_F0_asu"/>
</dbReference>
<dbReference type="InterPro" id="IPR023011">
    <property type="entry name" value="ATP_synth_F0_asu_AS"/>
</dbReference>
<dbReference type="InterPro" id="IPR045083">
    <property type="entry name" value="ATP_synth_F0_asu_bact/mt"/>
</dbReference>
<comment type="subcellular location">
    <subcellularLocation>
        <location evidence="11 12">Cell membrane</location>
        <topology evidence="11 12">Multi-pass membrane protein</topology>
    </subcellularLocation>
    <subcellularLocation>
        <location evidence="1">Membrane</location>
        <topology evidence="1">Multi-pass membrane protein</topology>
    </subcellularLocation>
</comment>
<keyword evidence="9 11" id="KW-0472">Membrane</keyword>
<keyword evidence="7 11" id="KW-1133">Transmembrane helix</keyword>
<dbReference type="EMBL" id="BMCK01000005">
    <property type="protein sequence ID" value="GGD29193.1"/>
    <property type="molecule type" value="Genomic_DNA"/>
</dbReference>
<comment type="function">
    <text evidence="11 12">Key component of the proton channel; it plays a direct role in the translocation of protons across the membrane.</text>
</comment>
<keyword evidence="11" id="KW-1003">Cell membrane</keyword>
<evidence type="ECO:0000256" key="1">
    <source>
        <dbReference type="ARBA" id="ARBA00004141"/>
    </source>
</evidence>
<evidence type="ECO:0000256" key="5">
    <source>
        <dbReference type="ARBA" id="ARBA00022692"/>
    </source>
</evidence>
<keyword evidence="6 11" id="KW-0375">Hydrogen ion transport</keyword>
<feature type="transmembrane region" description="Helical" evidence="11">
    <location>
        <begin position="204"/>
        <end position="226"/>
    </location>
</feature>
<feature type="transmembrane region" description="Helical" evidence="11">
    <location>
        <begin position="257"/>
        <end position="275"/>
    </location>
</feature>
<protein>
    <recommendedName>
        <fullName evidence="11 12">ATP synthase subunit a</fullName>
    </recommendedName>
    <alternativeName>
        <fullName evidence="11">ATP synthase F0 sector subunit a</fullName>
    </alternativeName>
    <alternativeName>
        <fullName evidence="11">F-ATPase subunit 6</fullName>
    </alternativeName>
</protein>
<reference evidence="14" key="1">
    <citation type="journal article" date="2019" name="Int. J. Syst. Evol. Microbiol.">
        <title>The Global Catalogue of Microorganisms (GCM) 10K type strain sequencing project: providing services to taxonomists for standard genome sequencing and annotation.</title>
        <authorList>
            <consortium name="The Broad Institute Genomics Platform"/>
            <consortium name="The Broad Institute Genome Sequencing Center for Infectious Disease"/>
            <person name="Wu L."/>
            <person name="Ma J."/>
        </authorList>
    </citation>
    <scope>NUCLEOTIDE SEQUENCE [LARGE SCALE GENOMIC DNA]</scope>
    <source>
        <strain evidence="14">CCM 7403</strain>
    </source>
</reference>
<keyword evidence="8 11" id="KW-0406">Ion transport</keyword>
<evidence type="ECO:0000256" key="2">
    <source>
        <dbReference type="ARBA" id="ARBA00006810"/>
    </source>
</evidence>
<gene>
    <name evidence="11 13" type="primary">atpB</name>
    <name evidence="13" type="ORF">GCM10007231_30890</name>
</gene>
<keyword evidence="4 11" id="KW-0138">CF(0)</keyword>
<dbReference type="Gene3D" id="1.20.120.220">
    <property type="entry name" value="ATP synthase, F0 complex, subunit A"/>
    <property type="match status" value="1"/>
</dbReference>
<evidence type="ECO:0000313" key="13">
    <source>
        <dbReference type="EMBL" id="GGD29193.1"/>
    </source>
</evidence>
<sequence>MSAIAMTAIPTEGFTPPGPGDFNLPPVGYTQETAPTFEFLGQTMYLGVTKPMIQLALSVVLIFAFFYYASRKRAMVPGKLQYLGEAGYGMVRNGLARDNIGSHDFMRFVPFLVSMFFFIIVNNYFGLIPMLQLPTASRSGVAYALAIIAWGVYNWVGITKHGFIGYLKHQTVPAGVKGPVLVLLIPLEFFSNIVVRPVTLALRLFANMFAGHILLLLFALGGEYLIVEMGGLNIAAGLVSFVMFLLICVLEMLVMGLQAYVFVLLTSMYIAGALADEH</sequence>
<comment type="similarity">
    <text evidence="2 11 12">Belongs to the ATPase A chain family.</text>
</comment>
<dbReference type="PANTHER" id="PTHR11410:SF0">
    <property type="entry name" value="ATP SYNTHASE SUBUNIT A"/>
    <property type="match status" value="1"/>
</dbReference>
<dbReference type="SUPFAM" id="SSF81336">
    <property type="entry name" value="F1F0 ATP synthase subunit A"/>
    <property type="match status" value="1"/>
</dbReference>
<evidence type="ECO:0000313" key="14">
    <source>
        <dbReference type="Proteomes" id="UP000630594"/>
    </source>
</evidence>
<evidence type="ECO:0000256" key="9">
    <source>
        <dbReference type="ARBA" id="ARBA00023136"/>
    </source>
</evidence>
<dbReference type="HAMAP" id="MF_01393">
    <property type="entry name" value="ATP_synth_a_bact"/>
    <property type="match status" value="1"/>
</dbReference>
<evidence type="ECO:0000256" key="4">
    <source>
        <dbReference type="ARBA" id="ARBA00022547"/>
    </source>
</evidence>
<feature type="transmembrane region" description="Helical" evidence="11">
    <location>
        <begin position="108"/>
        <end position="128"/>
    </location>
</feature>
<feature type="transmembrane region" description="Helical" evidence="11">
    <location>
        <begin position="140"/>
        <end position="158"/>
    </location>
</feature>
<proteinExistence type="inferred from homology"/>
<evidence type="ECO:0000256" key="6">
    <source>
        <dbReference type="ARBA" id="ARBA00022781"/>
    </source>
</evidence>
<keyword evidence="3 11" id="KW-0813">Transport</keyword>
<evidence type="ECO:0000256" key="11">
    <source>
        <dbReference type="HAMAP-Rule" id="MF_01393"/>
    </source>
</evidence>
<evidence type="ECO:0000256" key="12">
    <source>
        <dbReference type="RuleBase" id="RU000483"/>
    </source>
</evidence>
<comment type="caution">
    <text evidence="13">The sequence shown here is derived from an EMBL/GenBank/DDBJ whole genome shotgun (WGS) entry which is preliminary data.</text>
</comment>
<dbReference type="Pfam" id="PF00119">
    <property type="entry name" value="ATP-synt_A"/>
    <property type="match status" value="1"/>
</dbReference>
<feature type="transmembrane region" description="Helical" evidence="11">
    <location>
        <begin position="52"/>
        <end position="70"/>
    </location>
</feature>
<dbReference type="Proteomes" id="UP000630594">
    <property type="component" value="Unassembled WGS sequence"/>
</dbReference>
<evidence type="ECO:0000256" key="3">
    <source>
        <dbReference type="ARBA" id="ARBA00022448"/>
    </source>
</evidence>
<dbReference type="InterPro" id="IPR035908">
    <property type="entry name" value="F0_ATP_A_sf"/>
</dbReference>
<feature type="transmembrane region" description="Helical" evidence="11">
    <location>
        <begin position="232"/>
        <end position="250"/>
    </location>
</feature>
<evidence type="ECO:0000256" key="7">
    <source>
        <dbReference type="ARBA" id="ARBA00022989"/>
    </source>
</evidence>
<organism evidence="13 14">
    <name type="scientific">Nocardioides daphniae</name>
    <dbReference type="NCBI Taxonomy" id="402297"/>
    <lineage>
        <taxon>Bacteria</taxon>
        <taxon>Bacillati</taxon>
        <taxon>Actinomycetota</taxon>
        <taxon>Actinomycetes</taxon>
        <taxon>Propionibacteriales</taxon>
        <taxon>Nocardioidaceae</taxon>
        <taxon>Nocardioides</taxon>
    </lineage>
</organism>
<accession>A0ABQ1QJ14</accession>
<dbReference type="PANTHER" id="PTHR11410">
    <property type="entry name" value="ATP SYNTHASE SUBUNIT A"/>
    <property type="match status" value="1"/>
</dbReference>
<keyword evidence="14" id="KW-1185">Reference proteome</keyword>